<keyword evidence="2" id="KW-1185">Reference proteome</keyword>
<reference evidence="1 2" key="1">
    <citation type="submission" date="2018-09" db="EMBL/GenBank/DDBJ databases">
        <title>Cohnella cavernae sp. nov., isolated from a karst cave.</title>
        <authorList>
            <person name="Zhu H."/>
        </authorList>
    </citation>
    <scope>NUCLEOTIDE SEQUENCE [LARGE SCALE GENOMIC DNA]</scope>
    <source>
        <strain evidence="1 2">K2E09-144</strain>
    </source>
</reference>
<organism evidence="1 2">
    <name type="scientific">Cohnella faecalis</name>
    <dbReference type="NCBI Taxonomy" id="2315694"/>
    <lineage>
        <taxon>Bacteria</taxon>
        <taxon>Bacillati</taxon>
        <taxon>Bacillota</taxon>
        <taxon>Bacilli</taxon>
        <taxon>Bacillales</taxon>
        <taxon>Paenibacillaceae</taxon>
        <taxon>Cohnella</taxon>
    </lineage>
</organism>
<name>A0A398CWD9_9BACL</name>
<comment type="caution">
    <text evidence="1">The sequence shown here is derived from an EMBL/GenBank/DDBJ whole genome shotgun (WGS) entry which is preliminary data.</text>
</comment>
<dbReference type="Proteomes" id="UP000266340">
    <property type="component" value="Unassembled WGS sequence"/>
</dbReference>
<accession>A0A398CWD9</accession>
<dbReference type="AlphaFoldDB" id="A0A398CWD9"/>
<dbReference type="EMBL" id="QXJM01000023">
    <property type="protein sequence ID" value="RIE04878.1"/>
    <property type="molecule type" value="Genomic_DNA"/>
</dbReference>
<dbReference type="RefSeq" id="WP_119148078.1">
    <property type="nucleotide sequence ID" value="NZ_JBHSOV010000005.1"/>
</dbReference>
<evidence type="ECO:0000313" key="1">
    <source>
        <dbReference type="EMBL" id="RIE04878.1"/>
    </source>
</evidence>
<dbReference type="OrthoDB" id="2892164at2"/>
<gene>
    <name evidence="1" type="ORF">D3H35_05290</name>
</gene>
<evidence type="ECO:0000313" key="2">
    <source>
        <dbReference type="Proteomes" id="UP000266340"/>
    </source>
</evidence>
<proteinExistence type="predicted"/>
<protein>
    <submittedName>
        <fullName evidence="1">DUF4303 domain-containing protein</fullName>
    </submittedName>
</protein>
<sequence length="326" mass="37821">MPKSIDLAKIKKMLIQHGEKTIRSFAKTSHNKDVYAFVLDAQATHGSVNFRWNTLEGIAYTCTFDSYKNYTDDRLYGHRGLKYSVGDFRFEDPGNEKLEKWGMKYEEVLDILWETDEDQAEQIPAAFMDVLIQVVKELIPVLEELHLTDDFIAYAVEHDEEDMKFIPQTVSPAQLEKVFPELKAYEAYKERIGLRPPIDQAAFWCQTLADFEEACESEAVVELRRLSRHSFDVQEELVRLGEVSVPILITYLERALDQLPAQTSINDRLNVWTYQSTLIDIAKARETEISRLQAIYARLNQDRPENQDTKNTLRVLHAIDPLRFPN</sequence>